<evidence type="ECO:0000313" key="2">
    <source>
        <dbReference type="EMBL" id="KFD70520.1"/>
    </source>
</evidence>
<name>A0A085MM10_9BILA</name>
<protein>
    <submittedName>
        <fullName evidence="1">Uncharacterized protein</fullName>
    </submittedName>
</protein>
<sequence>MVTTTETENAAYKCSETLYSDCGAYMKKEKWGRLKLLRILASVVRKKGNVETILEKPSVIYVGPHAMPMKLVMTIENAGSPFFACLNNGLLRMFRKA</sequence>
<dbReference type="EMBL" id="KL367487">
    <property type="protein sequence ID" value="KFD70520.1"/>
    <property type="molecule type" value="Genomic_DNA"/>
</dbReference>
<organism evidence="1 3">
    <name type="scientific">Trichuris suis</name>
    <name type="common">pig whipworm</name>
    <dbReference type="NCBI Taxonomy" id="68888"/>
    <lineage>
        <taxon>Eukaryota</taxon>
        <taxon>Metazoa</taxon>
        <taxon>Ecdysozoa</taxon>
        <taxon>Nematoda</taxon>
        <taxon>Enoplea</taxon>
        <taxon>Dorylaimia</taxon>
        <taxon>Trichinellida</taxon>
        <taxon>Trichuridae</taxon>
        <taxon>Trichuris</taxon>
    </lineage>
</organism>
<dbReference type="Proteomes" id="UP000030764">
    <property type="component" value="Unassembled WGS sequence"/>
</dbReference>
<dbReference type="AlphaFoldDB" id="A0A085MM10"/>
<evidence type="ECO:0000313" key="3">
    <source>
        <dbReference type="Proteomes" id="UP000030764"/>
    </source>
</evidence>
<accession>A0A085MM10</accession>
<proteinExistence type="predicted"/>
<dbReference type="Proteomes" id="UP000030758">
    <property type="component" value="Unassembled WGS sequence"/>
</dbReference>
<reference evidence="1 3" key="1">
    <citation type="journal article" date="2014" name="Nat. Genet.">
        <title>Genome and transcriptome of the porcine whipworm Trichuris suis.</title>
        <authorList>
            <person name="Jex A.R."/>
            <person name="Nejsum P."/>
            <person name="Schwarz E.M."/>
            <person name="Hu L."/>
            <person name="Young N.D."/>
            <person name="Hall R.S."/>
            <person name="Korhonen P.K."/>
            <person name="Liao S."/>
            <person name="Thamsborg S."/>
            <person name="Xia J."/>
            <person name="Xu P."/>
            <person name="Wang S."/>
            <person name="Scheerlinck J.P."/>
            <person name="Hofmann A."/>
            <person name="Sternberg P.W."/>
            <person name="Wang J."/>
            <person name="Gasser R.B."/>
        </authorList>
    </citation>
    <scope>NUCLEOTIDE SEQUENCE [LARGE SCALE GENOMIC DNA]</scope>
    <source>
        <strain evidence="2">DCEP-RM93F</strain>
        <strain evidence="1">DCEP-RM93M</strain>
    </source>
</reference>
<dbReference type="EMBL" id="KL363185">
    <property type="protein sequence ID" value="KFD58256.1"/>
    <property type="molecule type" value="Genomic_DNA"/>
</dbReference>
<keyword evidence="3" id="KW-1185">Reference proteome</keyword>
<gene>
    <name evidence="1" type="ORF">M513_01019</name>
    <name evidence="2" type="ORF">M514_01019</name>
</gene>
<evidence type="ECO:0000313" key="1">
    <source>
        <dbReference type="EMBL" id="KFD58256.1"/>
    </source>
</evidence>